<protein>
    <submittedName>
        <fullName evidence="2">Uncharacterized protein</fullName>
    </submittedName>
</protein>
<dbReference type="OrthoDB" id="435402at2759"/>
<dbReference type="AlphaFoldDB" id="A0A9P3LAD1"/>
<organism evidence="2 3">
    <name type="scientific">Phanerochaete sordida</name>
    <dbReference type="NCBI Taxonomy" id="48140"/>
    <lineage>
        <taxon>Eukaryota</taxon>
        <taxon>Fungi</taxon>
        <taxon>Dikarya</taxon>
        <taxon>Basidiomycota</taxon>
        <taxon>Agaricomycotina</taxon>
        <taxon>Agaricomycetes</taxon>
        <taxon>Polyporales</taxon>
        <taxon>Phanerochaetaceae</taxon>
        <taxon>Phanerochaete</taxon>
    </lineage>
</organism>
<evidence type="ECO:0000313" key="2">
    <source>
        <dbReference type="EMBL" id="GJE87414.1"/>
    </source>
</evidence>
<feature type="region of interest" description="Disordered" evidence="1">
    <location>
        <begin position="602"/>
        <end position="635"/>
    </location>
</feature>
<dbReference type="EMBL" id="BPQB01000006">
    <property type="protein sequence ID" value="GJE87414.1"/>
    <property type="molecule type" value="Genomic_DNA"/>
</dbReference>
<dbReference type="GO" id="GO:0031047">
    <property type="term" value="P:regulatory ncRNA-mediated gene silencing"/>
    <property type="evidence" value="ECO:0007669"/>
    <property type="project" value="InterPro"/>
</dbReference>
<feature type="region of interest" description="Disordered" evidence="1">
    <location>
        <begin position="347"/>
        <end position="390"/>
    </location>
</feature>
<sequence>MLVDDVPATPVHPLERPFIVFPPWPDPPAGAKIPVWSDFKPVGIRVSPDEDGIQRDGRGIPTVRLASTHSLTDAEKKKQKGGKKLKKVARDANGRARPLEWYEEWEEYETTRRAIVDPAINRIDRLHIAADEFKACRPWPPPQPEKNPSLIWEIWRHYIGLSARIPSEDNKKLQQDAFDGEDEDEDGDAGDDSINVTVVDAQQAQTNRRPRQPPSQEPDEAAAARREYWREVREGKKEAFLNDPENAVRIFFSSHWRDKGYVRSKEKCKEGPILIGYFLRYLIRSRVFPEEEAALKRAAALCDRAGVELEATWTLSGCLPDKISNGFEQLNGELGNRYSFYYQQPDDAEANPESESAADTSEQQDEQTVQPATEPRTHETEPTVQVIDPDTVDHDAAAMRDAVNDNVDVNGEEPTQPFDMGPQESNPVDDAAWGPPKTRHLFEVLGPTALPYTHTTGIVEYSVRKIEEIIYPPPASAQKAKKKSMTPAEAVEQELTRRLAVVVFTPWVKIGNHLGSDVPPPQLLPDSRGKAVVPVLSRGEARIWAVVNSPLPPAPNDADSPYAAFDPRRDALRVLVHPETAARLAPHVGMGVLAPWVQIARKTQPGHDTRERPQVWQGRRTQDNRGAPGQNGEPTPYWYMESVMLTLTSFHADKYFPGQDEEDD</sequence>
<evidence type="ECO:0000313" key="3">
    <source>
        <dbReference type="Proteomes" id="UP000703269"/>
    </source>
</evidence>
<dbReference type="InterPro" id="IPR018606">
    <property type="entry name" value="Arb1"/>
</dbReference>
<proteinExistence type="predicted"/>
<name>A0A9P3LAD1_9APHY</name>
<dbReference type="Pfam" id="PF09692">
    <property type="entry name" value="Arb1"/>
    <property type="match status" value="1"/>
</dbReference>
<feature type="compositionally biased region" description="Polar residues" evidence="1">
    <location>
        <begin position="353"/>
        <end position="371"/>
    </location>
</feature>
<evidence type="ECO:0000256" key="1">
    <source>
        <dbReference type="SAM" id="MobiDB-lite"/>
    </source>
</evidence>
<dbReference type="GO" id="GO:0033167">
    <property type="term" value="C:ARC complex"/>
    <property type="evidence" value="ECO:0007669"/>
    <property type="project" value="InterPro"/>
</dbReference>
<gene>
    <name evidence="2" type="ORF">PsYK624_034970</name>
</gene>
<comment type="caution">
    <text evidence="2">The sequence shown here is derived from an EMBL/GenBank/DDBJ whole genome shotgun (WGS) entry which is preliminary data.</text>
</comment>
<dbReference type="Proteomes" id="UP000703269">
    <property type="component" value="Unassembled WGS sequence"/>
</dbReference>
<keyword evidence="3" id="KW-1185">Reference proteome</keyword>
<reference evidence="2 3" key="1">
    <citation type="submission" date="2021-08" db="EMBL/GenBank/DDBJ databases">
        <title>Draft Genome Sequence of Phanerochaete sordida strain YK-624.</title>
        <authorList>
            <person name="Mori T."/>
            <person name="Dohra H."/>
            <person name="Suzuki T."/>
            <person name="Kawagishi H."/>
            <person name="Hirai H."/>
        </authorList>
    </citation>
    <scope>NUCLEOTIDE SEQUENCE [LARGE SCALE GENOMIC DNA]</scope>
    <source>
        <strain evidence="2 3">YK-624</strain>
    </source>
</reference>
<accession>A0A9P3LAD1</accession>
<feature type="region of interest" description="Disordered" evidence="1">
    <location>
        <begin position="202"/>
        <end position="226"/>
    </location>
</feature>